<keyword evidence="11" id="KW-0511">Multifunctional enzyme</keyword>
<dbReference type="Gene3D" id="3.90.226.10">
    <property type="entry name" value="2-enoyl-CoA Hydratase, Chain A, domain 1"/>
    <property type="match status" value="1"/>
</dbReference>
<keyword evidence="7" id="KW-0443">Lipid metabolism</keyword>
<dbReference type="Gene3D" id="1.10.1040.50">
    <property type="match status" value="1"/>
</dbReference>
<dbReference type="InterPro" id="IPR006108">
    <property type="entry name" value="3HC_DH_C"/>
</dbReference>
<dbReference type="GO" id="GO:0070403">
    <property type="term" value="F:NAD+ binding"/>
    <property type="evidence" value="ECO:0007669"/>
    <property type="project" value="InterPro"/>
</dbReference>
<name>A0A2M9G3V7_9PROT</name>
<dbReference type="EMBL" id="PHIG01000028">
    <property type="protein sequence ID" value="PJK30393.1"/>
    <property type="molecule type" value="Genomic_DNA"/>
</dbReference>
<evidence type="ECO:0000256" key="5">
    <source>
        <dbReference type="ARBA" id="ARBA00023002"/>
    </source>
</evidence>
<dbReference type="CDD" id="cd06558">
    <property type="entry name" value="crotonase-like"/>
    <property type="match status" value="1"/>
</dbReference>
<evidence type="ECO:0000256" key="12">
    <source>
        <dbReference type="ARBA" id="ARBA00049556"/>
    </source>
</evidence>
<dbReference type="SUPFAM" id="SSF52096">
    <property type="entry name" value="ClpP/crotonase"/>
    <property type="match status" value="1"/>
</dbReference>
<feature type="domain" description="3-hydroxyacyl-CoA dehydrogenase C-terminal" evidence="13">
    <location>
        <begin position="477"/>
        <end position="569"/>
    </location>
</feature>
<dbReference type="InterPro" id="IPR001753">
    <property type="entry name" value="Enoyl-CoA_hydra/iso"/>
</dbReference>
<comment type="pathway">
    <text evidence="2">Lipid metabolism; fatty acid beta-oxidation.</text>
</comment>
<evidence type="ECO:0000256" key="10">
    <source>
        <dbReference type="ARBA" id="ARBA00023239"/>
    </source>
</evidence>
<dbReference type="PANTHER" id="PTHR23309">
    <property type="entry name" value="3-HYDROXYACYL-COA DEHYROGENASE"/>
    <property type="match status" value="1"/>
</dbReference>
<dbReference type="OrthoDB" id="9771883at2"/>
<evidence type="ECO:0000256" key="7">
    <source>
        <dbReference type="ARBA" id="ARBA00023098"/>
    </source>
</evidence>
<evidence type="ECO:0000256" key="9">
    <source>
        <dbReference type="ARBA" id="ARBA00023235"/>
    </source>
</evidence>
<dbReference type="InterPro" id="IPR029045">
    <property type="entry name" value="ClpP/crotonase-like_dom_sf"/>
</dbReference>
<keyword evidence="5" id="KW-0560">Oxidoreductase</keyword>
<dbReference type="GO" id="GO:0006635">
    <property type="term" value="P:fatty acid beta-oxidation"/>
    <property type="evidence" value="ECO:0007669"/>
    <property type="project" value="UniProtKB-UniPathway"/>
</dbReference>
<proteinExistence type="predicted"/>
<dbReference type="GO" id="GO:0003857">
    <property type="term" value="F:(3S)-3-hydroxyacyl-CoA dehydrogenase (NAD+) activity"/>
    <property type="evidence" value="ECO:0007669"/>
    <property type="project" value="UniProtKB-EC"/>
</dbReference>
<keyword evidence="8" id="KW-0576">Peroxisome</keyword>
<keyword evidence="4" id="KW-0442">Lipid degradation</keyword>
<dbReference type="SUPFAM" id="SSF48179">
    <property type="entry name" value="6-phosphogluconate dehydrogenase C-terminal domain-like"/>
    <property type="match status" value="2"/>
</dbReference>
<keyword evidence="16" id="KW-1185">Reference proteome</keyword>
<feature type="domain" description="3-hydroxyacyl-CoA dehydrogenase NAD binding" evidence="14">
    <location>
        <begin position="296"/>
        <end position="474"/>
    </location>
</feature>
<dbReference type="InterPro" id="IPR006176">
    <property type="entry name" value="3-OHacyl-CoA_DH_NAD-bd"/>
</dbReference>
<dbReference type="InterPro" id="IPR036291">
    <property type="entry name" value="NAD(P)-bd_dom_sf"/>
</dbReference>
<comment type="caution">
    <text evidence="15">The sequence shown here is derived from an EMBL/GenBank/DDBJ whole genome shotgun (WGS) entry which is preliminary data.</text>
</comment>
<dbReference type="InterPro" id="IPR008927">
    <property type="entry name" value="6-PGluconate_DH-like_C_sf"/>
</dbReference>
<evidence type="ECO:0000256" key="3">
    <source>
        <dbReference type="ARBA" id="ARBA00022832"/>
    </source>
</evidence>
<dbReference type="RefSeq" id="WP_109795104.1">
    <property type="nucleotide sequence ID" value="NZ_PHIG01000028.1"/>
</dbReference>
<protein>
    <submittedName>
        <fullName evidence="15">3-hydroxyacyl-CoA dehydrogenase</fullName>
    </submittedName>
</protein>
<dbReference type="FunFam" id="1.10.1040.50:FF:000006">
    <property type="entry name" value="Peroxisomal bifunctional enzyme"/>
    <property type="match status" value="1"/>
</dbReference>
<gene>
    <name evidence="15" type="ORF">CVT23_06975</name>
</gene>
<evidence type="ECO:0000256" key="2">
    <source>
        <dbReference type="ARBA" id="ARBA00005005"/>
    </source>
</evidence>
<sequence length="699" mass="75754">MSSPVVLEKHGSIGVILVQNPPVNALSQAVRQGLADRLAEAIADDDIKGVVLAGDGRTFIAGADIREFGKPMQAPDLNSVIRAYEESPKPVVAAIHGTALGGGLETAFAAHYRVAVAKSFVGLPEVKLGLLPGAGGTQRLPRVAGVKTALDMITSGDMVPAPKAREAGIVDEIVDDLIPGAVAFAEKLVAEGAPLKVISAGRGKLDEADPAIFDEYRAQVAKKARGVLAPQNCIAAVEAAVKASSFEDGLKRERELFAELMESPQRAAQIHIFFGEREVAKIPDLPKGTEAKKIGKVAIIGCGTMGGGIAMNFANVGIPVTIVENEQAALDRGFGIIRKNYENSAKRGRFPMDEVEKRMGRLTPTTSYDDIADADIVIEAVFEEMGLKKEIFAKLDQVMKPGAVLATNTSTLDIDEIASATKRPEDVIGTHFFSPANVMRLLENVRGEKSSPETIQTVMDMGKKIGKVAVLAGNCHGFIGNRMLHPYRRQAEFLVEEGAQPEDIDRVIYDFGFAMGPFAMGDLAGLDVGYRVRQHQLKTWPQGKRYSSLGDKIVEMGRHGQKTGAGWFLYEEGDRTPKPDPVIKELIEKHAAEAGLKRRAVSDEEILERCIYALVNEGAKILEEGIAIRPVDIDITYVYGYAFPKHRGGPMHYADHVGLDKVLARIRHFHEISGEDEWKPAKLIEDLVAQGKGFKDFTR</sequence>
<feature type="domain" description="3-hydroxyacyl-CoA dehydrogenase C-terminal" evidence="13">
    <location>
        <begin position="606"/>
        <end position="692"/>
    </location>
</feature>
<dbReference type="AlphaFoldDB" id="A0A2M9G3V7"/>
<evidence type="ECO:0000256" key="6">
    <source>
        <dbReference type="ARBA" id="ARBA00023027"/>
    </source>
</evidence>
<keyword evidence="9" id="KW-0413">Isomerase</keyword>
<dbReference type="GO" id="GO:0016853">
    <property type="term" value="F:isomerase activity"/>
    <property type="evidence" value="ECO:0007669"/>
    <property type="project" value="UniProtKB-KW"/>
</dbReference>
<comment type="catalytic activity">
    <reaction evidence="12">
        <text>a (3S)-3-hydroxyacyl-CoA + NAD(+) = a 3-oxoacyl-CoA + NADH + H(+)</text>
        <dbReference type="Rhea" id="RHEA:22432"/>
        <dbReference type="ChEBI" id="CHEBI:15378"/>
        <dbReference type="ChEBI" id="CHEBI:57318"/>
        <dbReference type="ChEBI" id="CHEBI:57540"/>
        <dbReference type="ChEBI" id="CHEBI:57945"/>
        <dbReference type="ChEBI" id="CHEBI:90726"/>
        <dbReference type="EC" id="1.1.1.35"/>
    </reaction>
</comment>
<organism evidence="15 16">
    <name type="scientific">Minwuia thermotolerans</name>
    <dbReference type="NCBI Taxonomy" id="2056226"/>
    <lineage>
        <taxon>Bacteria</taxon>
        <taxon>Pseudomonadati</taxon>
        <taxon>Pseudomonadota</taxon>
        <taxon>Alphaproteobacteria</taxon>
        <taxon>Minwuiales</taxon>
        <taxon>Minwuiaceae</taxon>
        <taxon>Minwuia</taxon>
    </lineage>
</organism>
<accession>A0A2M9G3V7</accession>
<dbReference type="GO" id="GO:0004300">
    <property type="term" value="F:enoyl-CoA hydratase activity"/>
    <property type="evidence" value="ECO:0007669"/>
    <property type="project" value="UniProtKB-ARBA"/>
</dbReference>
<reference evidence="15 16" key="1">
    <citation type="submission" date="2017-11" db="EMBL/GenBank/DDBJ databases">
        <title>Draft genome sequence of Rhizobiales bacterium SY3-13.</title>
        <authorList>
            <person name="Sun C."/>
        </authorList>
    </citation>
    <scope>NUCLEOTIDE SEQUENCE [LARGE SCALE GENOMIC DNA]</scope>
    <source>
        <strain evidence="15 16">SY3-13</strain>
    </source>
</reference>
<dbReference type="Pfam" id="PF02737">
    <property type="entry name" value="3HCDH_N"/>
    <property type="match status" value="1"/>
</dbReference>
<comment type="subcellular location">
    <subcellularLocation>
        <location evidence="1">Peroxisome</location>
    </subcellularLocation>
</comment>
<dbReference type="SUPFAM" id="SSF51735">
    <property type="entry name" value="NAD(P)-binding Rossmann-fold domains"/>
    <property type="match status" value="1"/>
</dbReference>
<dbReference type="UniPathway" id="UPA00659"/>
<dbReference type="PANTHER" id="PTHR23309:SF51">
    <property type="entry name" value="3-HYDROXYACYL-COA DEHYDROGENASE-RELATED"/>
    <property type="match status" value="1"/>
</dbReference>
<evidence type="ECO:0000256" key="8">
    <source>
        <dbReference type="ARBA" id="ARBA00023140"/>
    </source>
</evidence>
<dbReference type="Pfam" id="PF00378">
    <property type="entry name" value="ECH_1"/>
    <property type="match status" value="1"/>
</dbReference>
<keyword evidence="3" id="KW-0276">Fatty acid metabolism</keyword>
<evidence type="ECO:0000256" key="4">
    <source>
        <dbReference type="ARBA" id="ARBA00022963"/>
    </source>
</evidence>
<evidence type="ECO:0000313" key="16">
    <source>
        <dbReference type="Proteomes" id="UP000229498"/>
    </source>
</evidence>
<evidence type="ECO:0000256" key="11">
    <source>
        <dbReference type="ARBA" id="ARBA00023268"/>
    </source>
</evidence>
<evidence type="ECO:0000259" key="14">
    <source>
        <dbReference type="Pfam" id="PF02737"/>
    </source>
</evidence>
<dbReference type="Gene3D" id="3.40.50.720">
    <property type="entry name" value="NAD(P)-binding Rossmann-like Domain"/>
    <property type="match status" value="1"/>
</dbReference>
<dbReference type="FunFam" id="3.40.50.720:FF:000009">
    <property type="entry name" value="Fatty oxidation complex, alpha subunit"/>
    <property type="match status" value="1"/>
</dbReference>
<evidence type="ECO:0000313" key="15">
    <source>
        <dbReference type="EMBL" id="PJK30393.1"/>
    </source>
</evidence>
<evidence type="ECO:0000259" key="13">
    <source>
        <dbReference type="Pfam" id="PF00725"/>
    </source>
</evidence>
<dbReference type="Proteomes" id="UP000229498">
    <property type="component" value="Unassembled WGS sequence"/>
</dbReference>
<keyword evidence="10" id="KW-0456">Lyase</keyword>
<evidence type="ECO:0000256" key="1">
    <source>
        <dbReference type="ARBA" id="ARBA00004275"/>
    </source>
</evidence>
<dbReference type="Pfam" id="PF00725">
    <property type="entry name" value="3HCDH"/>
    <property type="match status" value="2"/>
</dbReference>
<keyword evidence="6" id="KW-0520">NAD</keyword>